<dbReference type="GO" id="GO:0003680">
    <property type="term" value="F:minor groove of adenine-thymine-rich DNA binding"/>
    <property type="evidence" value="ECO:0007669"/>
    <property type="project" value="UniProtKB-UniRule"/>
</dbReference>
<feature type="domain" description="PPC" evidence="7">
    <location>
        <begin position="64"/>
        <end position="208"/>
    </location>
</feature>
<dbReference type="PANTHER" id="PTHR31500:SF57">
    <property type="entry name" value="AT-HOOK MOTIF NUCLEAR-LOCALIZED PROTEIN 10"/>
    <property type="match status" value="1"/>
</dbReference>
<evidence type="ECO:0000256" key="5">
    <source>
        <dbReference type="RuleBase" id="RU367031"/>
    </source>
</evidence>
<dbReference type="Pfam" id="PF03479">
    <property type="entry name" value="PCC"/>
    <property type="match status" value="1"/>
</dbReference>
<dbReference type="PROSITE" id="PS51742">
    <property type="entry name" value="PPC"/>
    <property type="match status" value="1"/>
</dbReference>
<evidence type="ECO:0000256" key="4">
    <source>
        <dbReference type="ARBA" id="ARBA00023242"/>
    </source>
</evidence>
<organism evidence="8 9">
    <name type="scientific">Populus tomentosa</name>
    <name type="common">Chinese white poplar</name>
    <dbReference type="NCBI Taxonomy" id="118781"/>
    <lineage>
        <taxon>Eukaryota</taxon>
        <taxon>Viridiplantae</taxon>
        <taxon>Streptophyta</taxon>
        <taxon>Embryophyta</taxon>
        <taxon>Tracheophyta</taxon>
        <taxon>Spermatophyta</taxon>
        <taxon>Magnoliopsida</taxon>
        <taxon>eudicotyledons</taxon>
        <taxon>Gunneridae</taxon>
        <taxon>Pentapetalae</taxon>
        <taxon>rosids</taxon>
        <taxon>fabids</taxon>
        <taxon>Malpighiales</taxon>
        <taxon>Salicaceae</taxon>
        <taxon>Saliceae</taxon>
        <taxon>Populus</taxon>
    </lineage>
</organism>
<feature type="compositionally biased region" description="Polar residues" evidence="6">
    <location>
        <begin position="234"/>
        <end position="255"/>
    </location>
</feature>
<evidence type="ECO:0000256" key="2">
    <source>
        <dbReference type="ARBA" id="ARBA00023125"/>
    </source>
</evidence>
<feature type="region of interest" description="Disordered" evidence="6">
    <location>
        <begin position="188"/>
        <end position="255"/>
    </location>
</feature>
<sequence>MPATVVFDEQITFQTTAFSFMAVALADDPAVASNVASKLRQQTSAVDKHESSSGVMSCYMQNLKKSNLEVVGRMLRHVKSTIGYGISYKKKYKLQFGYCDADYVGDHDTRRSTTGYLFKIGVGRFEILALSGSYLPSENGGQRSRSGGLSVCLSGPDGRVLGGSVAGLLVAAAPVQVVVGSFVADGRKESKTANHTEPSSATSRLPPKGGSTGVSSPPSRGTLSESSGGPGSPLNQSTGACNNSNPQGMSSMPWE</sequence>
<feature type="compositionally biased region" description="Polar residues" evidence="6">
    <location>
        <begin position="213"/>
        <end position="225"/>
    </location>
</feature>
<proteinExistence type="predicted"/>
<dbReference type="InterPro" id="IPR039605">
    <property type="entry name" value="AHL"/>
</dbReference>
<keyword evidence="3 5" id="KW-0804">Transcription</keyword>
<dbReference type="PANTHER" id="PTHR31500">
    <property type="entry name" value="AT-HOOK MOTIF NUCLEAR-LOCALIZED PROTEIN 9"/>
    <property type="match status" value="1"/>
</dbReference>
<keyword evidence="2 5" id="KW-0238">DNA-binding</keyword>
<comment type="caution">
    <text evidence="8">The sequence shown here is derived from an EMBL/GenBank/DDBJ whole genome shotgun (WGS) entry which is preliminary data.</text>
</comment>
<evidence type="ECO:0000313" key="9">
    <source>
        <dbReference type="Proteomes" id="UP000886885"/>
    </source>
</evidence>
<keyword evidence="1 5" id="KW-0805">Transcription regulation</keyword>
<gene>
    <name evidence="8" type="ORF">POTOM_020241</name>
</gene>
<comment type="subcellular location">
    <subcellularLocation>
        <location evidence="5">Nucleus</location>
    </subcellularLocation>
</comment>
<dbReference type="GO" id="GO:0005634">
    <property type="term" value="C:nucleus"/>
    <property type="evidence" value="ECO:0007669"/>
    <property type="project" value="UniProtKB-SubCell"/>
</dbReference>
<accession>A0A8X7ZTE3</accession>
<keyword evidence="9" id="KW-1185">Reference proteome</keyword>
<evidence type="ECO:0000313" key="8">
    <source>
        <dbReference type="EMBL" id="KAG6776713.1"/>
    </source>
</evidence>
<comment type="function">
    <text evidence="5">Transcription factor that specifically binds AT-rich DNA sequences related to the nuclear matrix attachment regions (MARs).</text>
</comment>
<dbReference type="OrthoDB" id="1750003at2759"/>
<reference evidence="8" key="1">
    <citation type="journal article" date="2020" name="bioRxiv">
        <title>Hybrid origin of Populus tomentosa Carr. identified through genome sequencing and phylogenomic analysis.</title>
        <authorList>
            <person name="An X."/>
            <person name="Gao K."/>
            <person name="Chen Z."/>
            <person name="Li J."/>
            <person name="Yang X."/>
            <person name="Yang X."/>
            <person name="Zhou J."/>
            <person name="Guo T."/>
            <person name="Zhao T."/>
            <person name="Huang S."/>
            <person name="Miao D."/>
            <person name="Khan W.U."/>
            <person name="Rao P."/>
            <person name="Ye M."/>
            <person name="Lei B."/>
            <person name="Liao W."/>
            <person name="Wang J."/>
            <person name="Ji L."/>
            <person name="Li Y."/>
            <person name="Guo B."/>
            <person name="Mustafa N.S."/>
            <person name="Li S."/>
            <person name="Yun Q."/>
            <person name="Keller S.R."/>
            <person name="Mao J."/>
            <person name="Zhang R."/>
            <person name="Strauss S.H."/>
        </authorList>
    </citation>
    <scope>NUCLEOTIDE SEQUENCE</scope>
    <source>
        <strain evidence="8">GM15</strain>
        <tissue evidence="8">Leaf</tissue>
    </source>
</reference>
<dbReference type="EMBL" id="JAAWWB010000009">
    <property type="protein sequence ID" value="KAG6776713.1"/>
    <property type="molecule type" value="Genomic_DNA"/>
</dbReference>
<evidence type="ECO:0000256" key="3">
    <source>
        <dbReference type="ARBA" id="ARBA00023163"/>
    </source>
</evidence>
<dbReference type="CDD" id="cd11378">
    <property type="entry name" value="DUF296"/>
    <property type="match status" value="1"/>
</dbReference>
<protein>
    <recommendedName>
        <fullName evidence="5">AT-hook motif nuclear-localized protein</fullName>
    </recommendedName>
</protein>
<evidence type="ECO:0000259" key="7">
    <source>
        <dbReference type="PROSITE" id="PS51742"/>
    </source>
</evidence>
<keyword evidence="4 5" id="KW-0539">Nucleus</keyword>
<dbReference type="AlphaFoldDB" id="A0A8X7ZTE3"/>
<dbReference type="Proteomes" id="UP000886885">
    <property type="component" value="Chromosome 5A"/>
</dbReference>
<dbReference type="InterPro" id="IPR005175">
    <property type="entry name" value="PPC_dom"/>
</dbReference>
<comment type="domain">
    <text evidence="5">The PPC domain mediates interactions between AHL proteins.</text>
</comment>
<name>A0A8X7ZTE3_POPTO</name>
<evidence type="ECO:0000256" key="1">
    <source>
        <dbReference type="ARBA" id="ARBA00023015"/>
    </source>
</evidence>
<evidence type="ECO:0000256" key="6">
    <source>
        <dbReference type="SAM" id="MobiDB-lite"/>
    </source>
</evidence>